<dbReference type="Proteomes" id="UP000567179">
    <property type="component" value="Unassembled WGS sequence"/>
</dbReference>
<dbReference type="EMBL" id="JAACJJ010000043">
    <property type="protein sequence ID" value="KAF5315346.1"/>
    <property type="molecule type" value="Genomic_DNA"/>
</dbReference>
<protein>
    <submittedName>
        <fullName evidence="1">Uncharacterized protein</fullName>
    </submittedName>
</protein>
<gene>
    <name evidence="1" type="ORF">D9619_007600</name>
</gene>
<name>A0A8H5B2Y3_9AGAR</name>
<reference evidence="1 2" key="1">
    <citation type="journal article" date="2020" name="ISME J.">
        <title>Uncovering the hidden diversity of litter-decomposition mechanisms in mushroom-forming fungi.</title>
        <authorList>
            <person name="Floudas D."/>
            <person name="Bentzer J."/>
            <person name="Ahren D."/>
            <person name="Johansson T."/>
            <person name="Persson P."/>
            <person name="Tunlid A."/>
        </authorList>
    </citation>
    <scope>NUCLEOTIDE SEQUENCE [LARGE SCALE GENOMIC DNA]</scope>
    <source>
        <strain evidence="1 2">CBS 101986</strain>
    </source>
</reference>
<evidence type="ECO:0000313" key="2">
    <source>
        <dbReference type="Proteomes" id="UP000567179"/>
    </source>
</evidence>
<keyword evidence="2" id="KW-1185">Reference proteome</keyword>
<evidence type="ECO:0000313" key="1">
    <source>
        <dbReference type="EMBL" id="KAF5315346.1"/>
    </source>
</evidence>
<sequence length="213" mass="22959">MIIPYLKAKPFTSLLLALVANRLSNTLQNLSLARTRATNLLSTLGIASYCASRPRPPTQYISHPSISGLFAQALVANVCRTLVIPLAVYNRSKPSGIGVRWMTLAEVPTSQPWDMAHSLLKASLAPPSRRSAITSWVAVAVTVMRRVRIPVTPSWSPSTTTSPPSTFPWSSWPLIVSSSLADASSLPGSACPHSTRTDPVLAVLFCSLRPRNS</sequence>
<comment type="caution">
    <text evidence="1">The sequence shown here is derived from an EMBL/GenBank/DDBJ whole genome shotgun (WGS) entry which is preliminary data.</text>
</comment>
<proteinExistence type="predicted"/>
<dbReference type="AlphaFoldDB" id="A0A8H5B2Y3"/>
<accession>A0A8H5B2Y3</accession>
<organism evidence="1 2">
    <name type="scientific">Psilocybe cf. subviscida</name>
    <dbReference type="NCBI Taxonomy" id="2480587"/>
    <lineage>
        <taxon>Eukaryota</taxon>
        <taxon>Fungi</taxon>
        <taxon>Dikarya</taxon>
        <taxon>Basidiomycota</taxon>
        <taxon>Agaricomycotina</taxon>
        <taxon>Agaricomycetes</taxon>
        <taxon>Agaricomycetidae</taxon>
        <taxon>Agaricales</taxon>
        <taxon>Agaricineae</taxon>
        <taxon>Strophariaceae</taxon>
        <taxon>Psilocybe</taxon>
    </lineage>
</organism>